<feature type="non-terminal residue" evidence="2">
    <location>
        <position position="1"/>
    </location>
</feature>
<comment type="caution">
    <text evidence="2">The sequence shown here is derived from an EMBL/GenBank/DDBJ whole genome shotgun (WGS) entry which is preliminary data.</text>
</comment>
<keyword evidence="3" id="KW-1185">Reference proteome</keyword>
<evidence type="ECO:0008006" key="4">
    <source>
        <dbReference type="Google" id="ProtNLM"/>
    </source>
</evidence>
<dbReference type="Proteomes" id="UP001596956">
    <property type="component" value="Unassembled WGS sequence"/>
</dbReference>
<gene>
    <name evidence="2" type="ORF">ACFQZU_11920</name>
</gene>
<evidence type="ECO:0000313" key="2">
    <source>
        <dbReference type="EMBL" id="MFD0802017.1"/>
    </source>
</evidence>
<feature type="region of interest" description="Disordered" evidence="1">
    <location>
        <begin position="1"/>
        <end position="78"/>
    </location>
</feature>
<dbReference type="EMBL" id="JBHTHR010000349">
    <property type="protein sequence ID" value="MFD0802017.1"/>
    <property type="molecule type" value="Genomic_DNA"/>
</dbReference>
<proteinExistence type="predicted"/>
<accession>A0ABW3BFW6</accession>
<evidence type="ECO:0000313" key="3">
    <source>
        <dbReference type="Proteomes" id="UP001596956"/>
    </source>
</evidence>
<name>A0ABW3BFW6_9ACTN</name>
<feature type="compositionally biased region" description="Basic and acidic residues" evidence="1">
    <location>
        <begin position="48"/>
        <end position="78"/>
    </location>
</feature>
<evidence type="ECO:0000256" key="1">
    <source>
        <dbReference type="SAM" id="MobiDB-lite"/>
    </source>
</evidence>
<sequence length="78" mass="8338">AASVPRQSGATPAVTAAGLPRRTAHPSPLRMMPAEEPPDPEPSEEDPADRAERVRDDLDGFMEGERAATREGDRTEGT</sequence>
<protein>
    <recommendedName>
        <fullName evidence="4">Histidine kinase</fullName>
    </recommendedName>
</protein>
<organism evidence="2 3">
    <name type="scientific">Streptomonospora algeriensis</name>
    <dbReference type="NCBI Taxonomy" id="995084"/>
    <lineage>
        <taxon>Bacteria</taxon>
        <taxon>Bacillati</taxon>
        <taxon>Actinomycetota</taxon>
        <taxon>Actinomycetes</taxon>
        <taxon>Streptosporangiales</taxon>
        <taxon>Nocardiopsidaceae</taxon>
        <taxon>Streptomonospora</taxon>
    </lineage>
</organism>
<feature type="compositionally biased region" description="Acidic residues" evidence="1">
    <location>
        <begin position="36"/>
        <end position="47"/>
    </location>
</feature>
<reference evidence="3" key="1">
    <citation type="journal article" date="2019" name="Int. J. Syst. Evol. Microbiol.">
        <title>The Global Catalogue of Microorganisms (GCM) 10K type strain sequencing project: providing services to taxonomists for standard genome sequencing and annotation.</title>
        <authorList>
            <consortium name="The Broad Institute Genomics Platform"/>
            <consortium name="The Broad Institute Genome Sequencing Center for Infectious Disease"/>
            <person name="Wu L."/>
            <person name="Ma J."/>
        </authorList>
    </citation>
    <scope>NUCLEOTIDE SEQUENCE [LARGE SCALE GENOMIC DNA]</scope>
    <source>
        <strain evidence="3">CCUG 63369</strain>
    </source>
</reference>
<feature type="compositionally biased region" description="Polar residues" evidence="1">
    <location>
        <begin position="1"/>
        <end position="10"/>
    </location>
</feature>